<evidence type="ECO:0000256" key="7">
    <source>
        <dbReference type="ARBA" id="ARBA00023306"/>
    </source>
</evidence>
<evidence type="ECO:0000256" key="8">
    <source>
        <dbReference type="SAM" id="Phobius"/>
    </source>
</evidence>
<dbReference type="InterPro" id="IPR005548">
    <property type="entry name" value="Cell_div_FtsQ/DivIB_C"/>
</dbReference>
<keyword evidence="7" id="KW-0131">Cell cycle</keyword>
<dbReference type="EMBL" id="CAFBPZ010000015">
    <property type="protein sequence ID" value="CAB5035951.1"/>
    <property type="molecule type" value="Genomic_DNA"/>
</dbReference>
<dbReference type="InterPro" id="IPR034746">
    <property type="entry name" value="POTRA"/>
</dbReference>
<dbReference type="EMBL" id="CAFBMC010000009">
    <property type="protein sequence ID" value="CAB4890428.1"/>
    <property type="molecule type" value="Genomic_DNA"/>
</dbReference>
<dbReference type="GO" id="GO:0005886">
    <property type="term" value="C:plasma membrane"/>
    <property type="evidence" value="ECO:0007669"/>
    <property type="project" value="TreeGrafter"/>
</dbReference>
<dbReference type="GO" id="GO:0051301">
    <property type="term" value="P:cell division"/>
    <property type="evidence" value="ECO:0007669"/>
    <property type="project" value="UniProtKB-KW"/>
</dbReference>
<comment type="subcellular location">
    <subcellularLocation>
        <location evidence="1">Membrane</location>
    </subcellularLocation>
</comment>
<evidence type="ECO:0000313" key="10">
    <source>
        <dbReference type="EMBL" id="CAB4890428.1"/>
    </source>
</evidence>
<dbReference type="PANTHER" id="PTHR37820:SF1">
    <property type="entry name" value="CELL DIVISION PROTEIN FTSQ"/>
    <property type="match status" value="1"/>
</dbReference>
<accession>A0A6J7F9C5</accession>
<keyword evidence="6 8" id="KW-0472">Membrane</keyword>
<feature type="domain" description="POTRA" evidence="9">
    <location>
        <begin position="49"/>
        <end position="117"/>
    </location>
</feature>
<dbReference type="Pfam" id="PF08478">
    <property type="entry name" value="POTRA_1"/>
    <property type="match status" value="1"/>
</dbReference>
<reference evidence="10" key="1">
    <citation type="submission" date="2020-05" db="EMBL/GenBank/DDBJ databases">
        <authorList>
            <person name="Chiriac C."/>
            <person name="Salcher M."/>
            <person name="Ghai R."/>
            <person name="Kavagutti S V."/>
        </authorList>
    </citation>
    <scope>NUCLEOTIDE SEQUENCE</scope>
</reference>
<dbReference type="InterPro" id="IPR050487">
    <property type="entry name" value="FtsQ_DivIB"/>
</dbReference>
<sequence length="240" mass="25701">MTEPELKPVIDLAARRVVTPKKRRRVLILIFALIAAIAVGWMVWFSSLLTSQGVSVVGVDGVPAQEIYHTAQVPLGVPLAQLDTQAIADQLQGISWIESVDVRRGWPHDVVIAVTARNPIAVTPAGLAVDSHGISFVPTAAVASGLPVVKGDGIGLIAAMGVLSSLPDDLRPKVAKLTASTRDNVELTLKSGAILRWGSVEQAELKSQVARALLKRKAKVYDVSAPELPTTYKEKLKKRM</sequence>
<organism evidence="10">
    <name type="scientific">freshwater metagenome</name>
    <dbReference type="NCBI Taxonomy" id="449393"/>
    <lineage>
        <taxon>unclassified sequences</taxon>
        <taxon>metagenomes</taxon>
        <taxon>ecological metagenomes</taxon>
    </lineage>
</organism>
<dbReference type="PROSITE" id="PS51779">
    <property type="entry name" value="POTRA"/>
    <property type="match status" value="1"/>
</dbReference>
<evidence type="ECO:0000256" key="3">
    <source>
        <dbReference type="ARBA" id="ARBA00022618"/>
    </source>
</evidence>
<evidence type="ECO:0000313" key="11">
    <source>
        <dbReference type="EMBL" id="CAB5035951.1"/>
    </source>
</evidence>
<feature type="transmembrane region" description="Helical" evidence="8">
    <location>
        <begin position="26"/>
        <end position="45"/>
    </location>
</feature>
<dbReference type="Gene3D" id="3.10.20.310">
    <property type="entry name" value="membrane protein fhac"/>
    <property type="match status" value="1"/>
</dbReference>
<evidence type="ECO:0000256" key="6">
    <source>
        <dbReference type="ARBA" id="ARBA00023136"/>
    </source>
</evidence>
<keyword evidence="5 8" id="KW-1133">Transmembrane helix</keyword>
<evidence type="ECO:0000256" key="5">
    <source>
        <dbReference type="ARBA" id="ARBA00022989"/>
    </source>
</evidence>
<protein>
    <submittedName>
        <fullName evidence="10">Unannotated protein</fullName>
    </submittedName>
</protein>
<name>A0A6J7F9C5_9ZZZZ</name>
<keyword evidence="4 8" id="KW-0812">Transmembrane</keyword>
<proteinExistence type="predicted"/>
<evidence type="ECO:0000256" key="1">
    <source>
        <dbReference type="ARBA" id="ARBA00004370"/>
    </source>
</evidence>
<evidence type="ECO:0000259" key="9">
    <source>
        <dbReference type="PROSITE" id="PS51779"/>
    </source>
</evidence>
<gene>
    <name evidence="10" type="ORF">UFOPK3495_00316</name>
    <name evidence="11" type="ORF">UFOPK4237_00387</name>
</gene>
<evidence type="ECO:0000256" key="4">
    <source>
        <dbReference type="ARBA" id="ARBA00022692"/>
    </source>
</evidence>
<dbReference type="PANTHER" id="PTHR37820">
    <property type="entry name" value="CELL DIVISION PROTEIN DIVIB"/>
    <property type="match status" value="1"/>
</dbReference>
<dbReference type="InterPro" id="IPR013685">
    <property type="entry name" value="POTRA_FtsQ_type"/>
</dbReference>
<keyword evidence="2" id="KW-1003">Cell membrane</keyword>
<evidence type="ECO:0000256" key="2">
    <source>
        <dbReference type="ARBA" id="ARBA00022475"/>
    </source>
</evidence>
<keyword evidence="3" id="KW-0132">Cell division</keyword>
<dbReference type="AlphaFoldDB" id="A0A6J7F9C5"/>
<dbReference type="Pfam" id="PF03799">
    <property type="entry name" value="FtsQ_DivIB_C"/>
    <property type="match status" value="1"/>
</dbReference>